<accession>A0A846N2V7</accession>
<dbReference type="Gene3D" id="3.20.20.140">
    <property type="entry name" value="Metal-dependent hydrolases"/>
    <property type="match status" value="1"/>
</dbReference>
<evidence type="ECO:0000313" key="3">
    <source>
        <dbReference type="EMBL" id="NIK89815.1"/>
    </source>
</evidence>
<dbReference type="AlphaFoldDB" id="A0A846N2V7"/>
<evidence type="ECO:0000259" key="2">
    <source>
        <dbReference type="SMART" id="SM00481"/>
    </source>
</evidence>
<comment type="caution">
    <text evidence="3">The sequence shown here is derived from an EMBL/GenBank/DDBJ whole genome shotgun (WGS) entry which is preliminary data.</text>
</comment>
<dbReference type="SMART" id="SM00481">
    <property type="entry name" value="POLIIIAc"/>
    <property type="match status" value="1"/>
</dbReference>
<protein>
    <recommendedName>
        <fullName evidence="2">Polymerase/histidinol phosphatase N-terminal domain-containing protein</fullName>
    </recommendedName>
</protein>
<evidence type="ECO:0000313" key="4">
    <source>
        <dbReference type="Proteomes" id="UP000570514"/>
    </source>
</evidence>
<dbReference type="InterPro" id="IPR016195">
    <property type="entry name" value="Pol/histidinol_Pase-like"/>
</dbReference>
<feature type="signal peptide" evidence="1">
    <location>
        <begin position="1"/>
        <end position="19"/>
    </location>
</feature>
<keyword evidence="4" id="KW-1185">Reference proteome</keyword>
<feature type="chain" id="PRO_5032897359" description="Polymerase/histidinol phosphatase N-terminal domain-containing protein" evidence="1">
    <location>
        <begin position="20"/>
        <end position="479"/>
    </location>
</feature>
<organism evidence="3 4">
    <name type="scientific">Rhizomicrobium palustre</name>
    <dbReference type="NCBI Taxonomy" id="189966"/>
    <lineage>
        <taxon>Bacteria</taxon>
        <taxon>Pseudomonadati</taxon>
        <taxon>Pseudomonadota</taxon>
        <taxon>Alphaproteobacteria</taxon>
        <taxon>Micropepsales</taxon>
        <taxon>Micropepsaceae</taxon>
        <taxon>Rhizomicrobium</taxon>
    </lineage>
</organism>
<dbReference type="SUPFAM" id="SSF89550">
    <property type="entry name" value="PHP domain-like"/>
    <property type="match status" value="1"/>
</dbReference>
<keyword evidence="1" id="KW-0732">Signal</keyword>
<evidence type="ECO:0000256" key="1">
    <source>
        <dbReference type="SAM" id="SignalP"/>
    </source>
</evidence>
<gene>
    <name evidence="3" type="ORF">FHS83_003133</name>
</gene>
<sequence length="479" mass="52069">MIKRLCIWSLLVGALSVSAAPDGSDGRAWLAGDHHVHSLFSGGYPEGARKGDVASYGLGTDGIYPISENARRGLSFGLSWMAMTDHGGPGLSQLHFQKSYAALLQSRAAVPEVIQFYGLELDSPGGDHASLILPITADERERLLRLESAYDANEVYPHDPARDRTELMLQALREMNGLSPKPLVFANHPSRGSAFVGDPEGGHTPSDMRAWNDAAPEVAVGMEGAPGHQAGSMKPGPSPRGRGLYKKLPTYGGFDIMTAQLGGVWDAMLGEGRHWWITANSDSHHNLADGGEDFWPGQYSKTYVYARRDPADILDGLRNGRIFVTTGDLISALAVTASVGRLRAGMGETLAVRQSENVTIIIAVREPSGPNAKGAHPKLARIDLIMGKVTGRDADPSAIANPSTRVIRRFTAKDWTRRNGVLTMRFVLKHVFANSYLRVRGTNGSELEPLPDARDENPWTDLWFYSNPIFLSLKEQSHA</sequence>
<dbReference type="InterPro" id="IPR003141">
    <property type="entry name" value="Pol/His_phosphatase_N"/>
</dbReference>
<dbReference type="RefSeq" id="WP_167083871.1">
    <property type="nucleotide sequence ID" value="NZ_BAAADC010000001.1"/>
</dbReference>
<dbReference type="Proteomes" id="UP000570514">
    <property type="component" value="Unassembled WGS sequence"/>
</dbReference>
<proteinExistence type="predicted"/>
<dbReference type="EMBL" id="JAASRM010000001">
    <property type="protein sequence ID" value="NIK89815.1"/>
    <property type="molecule type" value="Genomic_DNA"/>
</dbReference>
<reference evidence="3 4" key="1">
    <citation type="submission" date="2020-03" db="EMBL/GenBank/DDBJ databases">
        <title>Genomic Encyclopedia of Type Strains, Phase IV (KMG-IV): sequencing the most valuable type-strain genomes for metagenomic binning, comparative biology and taxonomic classification.</title>
        <authorList>
            <person name="Goeker M."/>
        </authorList>
    </citation>
    <scope>NUCLEOTIDE SEQUENCE [LARGE SCALE GENOMIC DNA]</scope>
    <source>
        <strain evidence="3 4">DSM 19867</strain>
    </source>
</reference>
<name>A0A846N2V7_9PROT</name>
<feature type="domain" description="Polymerase/histidinol phosphatase N-terminal" evidence="2">
    <location>
        <begin position="32"/>
        <end position="125"/>
    </location>
</feature>